<dbReference type="Proteomes" id="UP001250932">
    <property type="component" value="Unassembled WGS sequence"/>
</dbReference>
<accession>A0ABU3K6Q3</accession>
<evidence type="ECO:0000313" key="2">
    <source>
        <dbReference type="Proteomes" id="UP001250932"/>
    </source>
</evidence>
<gene>
    <name evidence="1" type="ORF">PPG34_06775</name>
</gene>
<keyword evidence="2" id="KW-1185">Reference proteome</keyword>
<dbReference type="RefSeq" id="WP_313832408.1">
    <property type="nucleotide sequence ID" value="NZ_JAQOUE010000001.1"/>
</dbReference>
<sequence length="121" mass="13608">MTTDSKDTVEYEVATASQRTLKDLKIRKSGQPVCAIGGVNDLQGKEGTFQQFNIRLAVVKFSDGQTLGYDPLDLLLPCEIHDDGEAYFEIRQCETCQQIFPLTSEEFRALVERTECPECQP</sequence>
<organism evidence="1 2">
    <name type="scientific">Candidatus Nitronereus thalassa</name>
    <dbReference type="NCBI Taxonomy" id="3020898"/>
    <lineage>
        <taxon>Bacteria</taxon>
        <taxon>Pseudomonadati</taxon>
        <taxon>Nitrospirota</taxon>
        <taxon>Nitrospiria</taxon>
        <taxon>Nitrospirales</taxon>
        <taxon>Nitrospiraceae</taxon>
        <taxon>Candidatus Nitronereus</taxon>
    </lineage>
</organism>
<reference evidence="1 2" key="1">
    <citation type="journal article" date="2023" name="ISME J.">
        <title>Cultivation and genomic characterization of novel and ubiquitous marine nitrite-oxidizing bacteria from the Nitrospirales.</title>
        <authorList>
            <person name="Mueller A.J."/>
            <person name="Daebeler A."/>
            <person name="Herbold C.W."/>
            <person name="Kirkegaard R.H."/>
            <person name="Daims H."/>
        </authorList>
    </citation>
    <scope>NUCLEOTIDE SEQUENCE [LARGE SCALE GENOMIC DNA]</scope>
    <source>
        <strain evidence="1 2">EB</strain>
    </source>
</reference>
<name>A0ABU3K6Q3_9BACT</name>
<evidence type="ECO:0000313" key="1">
    <source>
        <dbReference type="EMBL" id="MDT7042051.1"/>
    </source>
</evidence>
<comment type="caution">
    <text evidence="1">The sequence shown here is derived from an EMBL/GenBank/DDBJ whole genome shotgun (WGS) entry which is preliminary data.</text>
</comment>
<protein>
    <submittedName>
        <fullName evidence="1">Uncharacterized protein</fullName>
    </submittedName>
</protein>
<dbReference type="EMBL" id="JAQOUE010000001">
    <property type="protein sequence ID" value="MDT7042051.1"/>
    <property type="molecule type" value="Genomic_DNA"/>
</dbReference>
<proteinExistence type="predicted"/>